<proteinExistence type="predicted"/>
<accession>A0A4S2K143</accession>
<dbReference type="Gene3D" id="3.30.497.10">
    <property type="entry name" value="Antithrombin, subunit I, domain 2"/>
    <property type="match status" value="1"/>
</dbReference>
<name>A0A4S2K143_OPIFE</name>
<dbReference type="InterPro" id="IPR023796">
    <property type="entry name" value="Serpin_dom"/>
</dbReference>
<dbReference type="AlphaFoldDB" id="A0A4S2K143"/>
<dbReference type="OrthoDB" id="1063785at2759"/>
<organism evidence="2 3">
    <name type="scientific">Opisthorchis felineus</name>
    <dbReference type="NCBI Taxonomy" id="147828"/>
    <lineage>
        <taxon>Eukaryota</taxon>
        <taxon>Metazoa</taxon>
        <taxon>Spiralia</taxon>
        <taxon>Lophotrochozoa</taxon>
        <taxon>Platyhelminthes</taxon>
        <taxon>Trematoda</taxon>
        <taxon>Digenea</taxon>
        <taxon>Opisthorchiida</taxon>
        <taxon>Opisthorchiata</taxon>
        <taxon>Opisthorchiidae</taxon>
        <taxon>Opisthorchis</taxon>
    </lineage>
</organism>
<dbReference type="InterPro" id="IPR036186">
    <property type="entry name" value="Serpin_sf"/>
</dbReference>
<dbReference type="SUPFAM" id="SSF56574">
    <property type="entry name" value="Serpins"/>
    <property type="match status" value="1"/>
</dbReference>
<protein>
    <recommendedName>
        <fullName evidence="1">Serpin domain-containing protein</fullName>
    </recommendedName>
</protein>
<dbReference type="Proteomes" id="UP000308267">
    <property type="component" value="Unassembled WGS sequence"/>
</dbReference>
<keyword evidence="3" id="KW-1185">Reference proteome</keyword>
<feature type="domain" description="Serpin" evidence="1">
    <location>
        <begin position="20"/>
        <end position="126"/>
    </location>
</feature>
<reference evidence="2 3" key="1">
    <citation type="journal article" date="2019" name="BMC Genomics">
        <title>New insights from Opisthorchis felineus genome: update on genomics of the epidemiologically important liver flukes.</title>
        <authorList>
            <person name="Ershov N.I."/>
            <person name="Mordvinov V.A."/>
            <person name="Prokhortchouk E.B."/>
            <person name="Pakharukova M.Y."/>
            <person name="Gunbin K.V."/>
            <person name="Ustyantsev K."/>
            <person name="Genaev M.A."/>
            <person name="Blinov A.G."/>
            <person name="Mazur A."/>
            <person name="Boulygina E."/>
            <person name="Tsygankova S."/>
            <person name="Khrameeva E."/>
            <person name="Chekanov N."/>
            <person name="Fan G."/>
            <person name="Xiao A."/>
            <person name="Zhang H."/>
            <person name="Xu X."/>
            <person name="Yang H."/>
            <person name="Solovyev V."/>
            <person name="Lee S.M."/>
            <person name="Liu X."/>
            <person name="Afonnikov D.A."/>
            <person name="Skryabin K.G."/>
        </authorList>
    </citation>
    <scope>NUCLEOTIDE SEQUENCE [LARGE SCALE GENOMIC DNA]</scope>
    <source>
        <strain evidence="2">AK-0245</strain>
        <tissue evidence="2">Whole organism</tissue>
    </source>
</reference>
<evidence type="ECO:0000313" key="3">
    <source>
        <dbReference type="Proteomes" id="UP000308267"/>
    </source>
</evidence>
<dbReference type="EMBL" id="SJOL01012668">
    <property type="protein sequence ID" value="TGZ40348.1"/>
    <property type="molecule type" value="Genomic_DNA"/>
</dbReference>
<dbReference type="Pfam" id="PF00079">
    <property type="entry name" value="Serpin"/>
    <property type="match status" value="1"/>
</dbReference>
<comment type="caution">
    <text evidence="2">The sequence shown here is derived from an EMBL/GenBank/DDBJ whole genome shotgun (WGS) entry which is preliminary data.</text>
</comment>
<evidence type="ECO:0000259" key="1">
    <source>
        <dbReference type="Pfam" id="PF00079"/>
    </source>
</evidence>
<sequence length="189" mass="21421">MYSYSNFRSLRNYLLLFQRSALDENVLTSPINVLLLLATLVVSGGAKRRTGEEIGQALQLSTGINELFLQTAVDESAGIFKELYDENPSEETAIEWEMTKLIKTNNGSFTQNNCDVNPRFRKTTENGLFYRLSTHCSFYALVRRSCAIVPFVIKLSLARRLFCRAIGICSGTCPSGMKGFKFLYPHRRH</sequence>
<evidence type="ECO:0000313" key="2">
    <source>
        <dbReference type="EMBL" id="TGZ40348.1"/>
    </source>
</evidence>
<dbReference type="InterPro" id="IPR042178">
    <property type="entry name" value="Serpin_sf_1"/>
</dbReference>
<dbReference type="STRING" id="147828.A0A4S2K143"/>
<gene>
    <name evidence="2" type="ORF">CRM22_011243</name>
</gene>